<dbReference type="Proteomes" id="UP001597138">
    <property type="component" value="Unassembled WGS sequence"/>
</dbReference>
<gene>
    <name evidence="1" type="ORF">ACFSC2_13225</name>
</gene>
<evidence type="ECO:0000313" key="1">
    <source>
        <dbReference type="EMBL" id="MFD1603701.1"/>
    </source>
</evidence>
<organism evidence="1 2">
    <name type="scientific">Flavobacterium artemisiae</name>
    <dbReference type="NCBI Taxonomy" id="2126556"/>
    <lineage>
        <taxon>Bacteria</taxon>
        <taxon>Pseudomonadati</taxon>
        <taxon>Bacteroidota</taxon>
        <taxon>Flavobacteriia</taxon>
        <taxon>Flavobacteriales</taxon>
        <taxon>Flavobacteriaceae</taxon>
        <taxon>Flavobacterium</taxon>
    </lineage>
</organism>
<dbReference type="RefSeq" id="WP_379814957.1">
    <property type="nucleotide sequence ID" value="NZ_JBHUDZ010000012.1"/>
</dbReference>
<evidence type="ECO:0000313" key="2">
    <source>
        <dbReference type="Proteomes" id="UP001597138"/>
    </source>
</evidence>
<dbReference type="EMBL" id="JBHUDZ010000012">
    <property type="protein sequence ID" value="MFD1603701.1"/>
    <property type="molecule type" value="Genomic_DNA"/>
</dbReference>
<keyword evidence="2" id="KW-1185">Reference proteome</keyword>
<accession>A0ABW4HE49</accession>
<comment type="caution">
    <text evidence="1">The sequence shown here is derived from an EMBL/GenBank/DDBJ whole genome shotgun (WGS) entry which is preliminary data.</text>
</comment>
<name>A0ABW4HE49_9FLAO</name>
<sequence length="62" mass="7462">MKTLDINTIAFQYLLKTESQKIENKFAEQTIQKIEFNQDKYLESQNSLLLQLYNLEEEDLYV</sequence>
<proteinExistence type="predicted"/>
<reference evidence="2" key="1">
    <citation type="journal article" date="2019" name="Int. J. Syst. Evol. Microbiol.">
        <title>The Global Catalogue of Microorganisms (GCM) 10K type strain sequencing project: providing services to taxonomists for standard genome sequencing and annotation.</title>
        <authorList>
            <consortium name="The Broad Institute Genomics Platform"/>
            <consortium name="The Broad Institute Genome Sequencing Center for Infectious Disease"/>
            <person name="Wu L."/>
            <person name="Ma J."/>
        </authorList>
    </citation>
    <scope>NUCLEOTIDE SEQUENCE [LARGE SCALE GENOMIC DNA]</scope>
    <source>
        <strain evidence="2">CCUG 70865</strain>
    </source>
</reference>
<protein>
    <submittedName>
        <fullName evidence="1">Uncharacterized protein</fullName>
    </submittedName>
</protein>